<gene>
    <name evidence="1" type="ORF">LTR37_001486</name>
</gene>
<dbReference type="Proteomes" id="UP001281147">
    <property type="component" value="Unassembled WGS sequence"/>
</dbReference>
<protein>
    <submittedName>
        <fullName evidence="1">Uncharacterized protein</fullName>
    </submittedName>
</protein>
<comment type="caution">
    <text evidence="1">The sequence shown here is derived from an EMBL/GenBank/DDBJ whole genome shotgun (WGS) entry which is preliminary data.</text>
</comment>
<accession>A0ACC3NW99</accession>
<proteinExistence type="predicted"/>
<keyword evidence="2" id="KW-1185">Reference proteome</keyword>
<name>A0ACC3NW99_9PEZI</name>
<evidence type="ECO:0000313" key="2">
    <source>
        <dbReference type="Proteomes" id="UP001281147"/>
    </source>
</evidence>
<organism evidence="1 2">
    <name type="scientific">Vermiconidia calcicola</name>
    <dbReference type="NCBI Taxonomy" id="1690605"/>
    <lineage>
        <taxon>Eukaryota</taxon>
        <taxon>Fungi</taxon>
        <taxon>Dikarya</taxon>
        <taxon>Ascomycota</taxon>
        <taxon>Pezizomycotina</taxon>
        <taxon>Dothideomycetes</taxon>
        <taxon>Dothideomycetidae</taxon>
        <taxon>Mycosphaerellales</taxon>
        <taxon>Extremaceae</taxon>
        <taxon>Vermiconidia</taxon>
    </lineage>
</organism>
<dbReference type="EMBL" id="JAUTXU010000007">
    <property type="protein sequence ID" value="KAK3724002.1"/>
    <property type="molecule type" value="Genomic_DNA"/>
</dbReference>
<evidence type="ECO:0000313" key="1">
    <source>
        <dbReference type="EMBL" id="KAK3724002.1"/>
    </source>
</evidence>
<reference evidence="1" key="1">
    <citation type="submission" date="2023-07" db="EMBL/GenBank/DDBJ databases">
        <title>Black Yeasts Isolated from many extreme environments.</title>
        <authorList>
            <person name="Coleine C."/>
            <person name="Stajich J.E."/>
            <person name="Selbmann L."/>
        </authorList>
    </citation>
    <scope>NUCLEOTIDE SEQUENCE</scope>
    <source>
        <strain evidence="1">CCFEE 5714</strain>
    </source>
</reference>
<sequence length="203" mass="23265">MENHLAVDPAPTLITIPGEIRNYIYEPALPHNDESTITGYQQTNVPPLCQTSRQIRQETTPIWRSSTRFSVRNNINEAIRSILDNQITRVTDARLKAGFEHIKRLHWTQMWLASRDLVHMRRPFNTFKIDIDVGGDEYRLRIESPFVDLGLKAKTAVGEAWDVEQVGVVSVMEGLLGRKLREIARVVVSCSERLPERKKVGIH</sequence>